<proteinExistence type="predicted"/>
<gene>
    <name evidence="4" type="ORF">ACFFGG_17275</name>
</gene>
<feature type="domain" description="Type 4 fimbrial biogenesis protein PilX N-terminal" evidence="3">
    <location>
        <begin position="17"/>
        <end position="65"/>
    </location>
</feature>
<accession>A0ABV6PWU7</accession>
<name>A0ABV6PWU7_9BURK</name>
<keyword evidence="5" id="KW-1185">Reference proteome</keyword>
<dbReference type="EMBL" id="JBHLTN010000043">
    <property type="protein sequence ID" value="MFC0594302.1"/>
    <property type="molecule type" value="Genomic_DNA"/>
</dbReference>
<reference evidence="4 5" key="1">
    <citation type="submission" date="2024-09" db="EMBL/GenBank/DDBJ databases">
        <authorList>
            <person name="Sun Q."/>
            <person name="Mori K."/>
        </authorList>
    </citation>
    <scope>NUCLEOTIDE SEQUENCE [LARGE SCALE GENOMIC DNA]</scope>
    <source>
        <strain evidence="4 5">NCAIM B.02336</strain>
    </source>
</reference>
<dbReference type="InterPro" id="IPR025746">
    <property type="entry name" value="PilX_N_dom"/>
</dbReference>
<keyword evidence="1" id="KW-1133">Transmembrane helix</keyword>
<keyword evidence="1" id="KW-0472">Membrane</keyword>
<evidence type="ECO:0000259" key="2">
    <source>
        <dbReference type="Pfam" id="PF13681"/>
    </source>
</evidence>
<comment type="caution">
    <text evidence="4">The sequence shown here is derived from an EMBL/GenBank/DDBJ whole genome shotgun (WGS) entry which is preliminary data.</text>
</comment>
<dbReference type="Pfam" id="PF13681">
    <property type="entry name" value="PilX"/>
    <property type="match status" value="1"/>
</dbReference>
<sequence length="223" mass="23314">MPFQRHNRNTAPSHQHGLSLVVVLMLLVIISMLGVASMQISMMGERGARNDRDMQLAWQGAEAALVDAEIDLSGPNSASTSRTALIAANPVVPDSGCSTSANWRGFCSPVTFGQAKPSWLLVNFLDTSNLTAPTVAFGTFTGRSFANAGQAAGTGIQAALAPRYIIEDVTTSGTGGGSVVGSTYRSAGAAGTRASTDRLYRVTAMGFGPRSDIQAALQTIYRN</sequence>
<dbReference type="Pfam" id="PF14341">
    <property type="entry name" value="PilX_N"/>
    <property type="match status" value="1"/>
</dbReference>
<organism evidence="4 5">
    <name type="scientific">Ottowia pentelensis</name>
    <dbReference type="NCBI Taxonomy" id="511108"/>
    <lineage>
        <taxon>Bacteria</taxon>
        <taxon>Pseudomonadati</taxon>
        <taxon>Pseudomonadota</taxon>
        <taxon>Betaproteobacteria</taxon>
        <taxon>Burkholderiales</taxon>
        <taxon>Comamonadaceae</taxon>
        <taxon>Ottowia</taxon>
    </lineage>
</organism>
<evidence type="ECO:0000313" key="5">
    <source>
        <dbReference type="Proteomes" id="UP001589834"/>
    </source>
</evidence>
<evidence type="ECO:0000313" key="4">
    <source>
        <dbReference type="EMBL" id="MFC0594302.1"/>
    </source>
</evidence>
<keyword evidence="1" id="KW-0812">Transmembrane</keyword>
<dbReference type="Proteomes" id="UP001589834">
    <property type="component" value="Unassembled WGS sequence"/>
</dbReference>
<evidence type="ECO:0000256" key="1">
    <source>
        <dbReference type="SAM" id="Phobius"/>
    </source>
</evidence>
<feature type="transmembrane region" description="Helical" evidence="1">
    <location>
        <begin position="20"/>
        <end position="40"/>
    </location>
</feature>
<dbReference type="RefSeq" id="WP_377484941.1">
    <property type="nucleotide sequence ID" value="NZ_JBHLTN010000043.1"/>
</dbReference>
<evidence type="ECO:0000259" key="3">
    <source>
        <dbReference type="Pfam" id="PF14341"/>
    </source>
</evidence>
<feature type="domain" description="PilX/PilW C-terminal" evidence="2">
    <location>
        <begin position="132"/>
        <end position="222"/>
    </location>
</feature>
<protein>
    <submittedName>
        <fullName evidence="4">PilX N-terminal domain-containing pilus assembly protein</fullName>
    </submittedName>
</protein>
<dbReference type="InterPro" id="IPR025205">
    <property type="entry name" value="PilX/PilW_C"/>
</dbReference>